<evidence type="ECO:0000256" key="1">
    <source>
        <dbReference type="SAM" id="Coils"/>
    </source>
</evidence>
<evidence type="ECO:0000256" key="2">
    <source>
        <dbReference type="SAM" id="MobiDB-lite"/>
    </source>
</evidence>
<comment type="caution">
    <text evidence="3">The sequence shown here is derived from an EMBL/GenBank/DDBJ whole genome shotgun (WGS) entry which is preliminary data.</text>
</comment>
<evidence type="ECO:0000313" key="3">
    <source>
        <dbReference type="EMBL" id="KAK6346490.1"/>
    </source>
</evidence>
<feature type="region of interest" description="Disordered" evidence="2">
    <location>
        <begin position="1111"/>
        <end position="1161"/>
    </location>
</feature>
<organism evidence="3 4">
    <name type="scientific">Orbilia brochopaga</name>
    <dbReference type="NCBI Taxonomy" id="3140254"/>
    <lineage>
        <taxon>Eukaryota</taxon>
        <taxon>Fungi</taxon>
        <taxon>Dikarya</taxon>
        <taxon>Ascomycota</taxon>
        <taxon>Pezizomycotina</taxon>
        <taxon>Orbiliomycetes</taxon>
        <taxon>Orbiliales</taxon>
        <taxon>Orbiliaceae</taxon>
        <taxon>Orbilia</taxon>
    </lineage>
</organism>
<evidence type="ECO:0000313" key="4">
    <source>
        <dbReference type="Proteomes" id="UP001375240"/>
    </source>
</evidence>
<gene>
    <name evidence="3" type="ORF">TWF696_006617</name>
</gene>
<feature type="compositionally biased region" description="Polar residues" evidence="2">
    <location>
        <begin position="693"/>
        <end position="704"/>
    </location>
</feature>
<feature type="region of interest" description="Disordered" evidence="2">
    <location>
        <begin position="680"/>
        <end position="704"/>
    </location>
</feature>
<dbReference type="Proteomes" id="UP001375240">
    <property type="component" value="Unassembled WGS sequence"/>
</dbReference>
<dbReference type="EMBL" id="JAVHNQ010000005">
    <property type="protein sequence ID" value="KAK6346490.1"/>
    <property type="molecule type" value="Genomic_DNA"/>
</dbReference>
<feature type="compositionally biased region" description="Basic and acidic residues" evidence="2">
    <location>
        <begin position="1121"/>
        <end position="1140"/>
    </location>
</feature>
<proteinExistence type="predicted"/>
<feature type="region of interest" description="Disordered" evidence="2">
    <location>
        <begin position="1004"/>
        <end position="1024"/>
    </location>
</feature>
<reference evidence="3 4" key="1">
    <citation type="submission" date="2019-10" db="EMBL/GenBank/DDBJ databases">
        <authorList>
            <person name="Palmer J.M."/>
        </authorList>
    </citation>
    <scope>NUCLEOTIDE SEQUENCE [LARGE SCALE GENOMIC DNA]</scope>
    <source>
        <strain evidence="3 4">TWF696</strain>
    </source>
</reference>
<keyword evidence="1" id="KW-0175">Coiled coil</keyword>
<feature type="coiled-coil region" evidence="1">
    <location>
        <begin position="428"/>
        <end position="455"/>
    </location>
</feature>
<name>A0AAV9UQA5_9PEZI</name>
<feature type="compositionally biased region" description="Basic and acidic residues" evidence="2">
    <location>
        <begin position="1004"/>
        <end position="1015"/>
    </location>
</feature>
<protein>
    <submittedName>
        <fullName evidence="3">Uncharacterized protein</fullName>
    </submittedName>
</protein>
<feature type="region of interest" description="Disordered" evidence="2">
    <location>
        <begin position="755"/>
        <end position="777"/>
    </location>
</feature>
<feature type="region of interest" description="Disordered" evidence="2">
    <location>
        <begin position="791"/>
        <end position="810"/>
    </location>
</feature>
<accession>A0AAV9UQA5</accession>
<keyword evidence="4" id="KW-1185">Reference proteome</keyword>
<sequence length="1424" mass="156724">MPDTGIRQVDSGNEWMDQRLDLEAIELLPTMSDFVPARQAAVVLAKAMPSTQEDKPLFARYPHTKQFPVGLWQELNSFASQALHGCTFPEFGRSSDAAVTRQRLLKILESAQSTLSRYTKGYDNEPARFNAHECQKHIDSIKLAISYIESWQLADGENRRAMLKNDPSSTHHQYNEDIEPLQFNNLPPSNLLAASVEMGNSSEAAKSTRTLELLIYIVIENQPVDDRIALKQRTKTALTLQGVSYDAPVSNVLRLLGATNPKTDFLSFRRQLPNAGRDRNGVPLTIPSRYELVGWPGTSWANGEKIKFKDLMKYAGATKAVDQSWDLECTFKRAWVEVKDRSKDVNISGQSDCGSRNISDVNFLGRNPTLPEKGMIPLGPIGQSVELMVSQMKTLYGRDIPSRDPLVHKFMGDCTNLLAVQATDPQNYELMRQLILFLNQKVAELEDEREIARVQAAEQLSCISLGDEYHHAGDHKPLTDSTFTWKSEYDKDESPQPLPATSMPADILAAPNILVGGHDLIPLIPHRPPVRIGLPTHNETVMVETVQHHSYSGKSDEIAYDPPPERPMIPDNCGGGTPPRLHRWRNPGKNASALFEDVPAVVESAEPRPEDQLDVVADDLTEAASIAKSVLRTPEEVKQRYLQNMERFEAINRDPANARVSRWSEEVEAVRHDILASRFAGADVHSEGDKRTSSSSPGKIKVTSTDLDEDKLCNSSWPTLLIGPPPRPKKKDVVRPLAPTFAIVAERPEEPALALPDRIGDSSETPPRPTTDGIIEGDTNGTVEVIASKGAAPTGQGHRKQKTRRMSTESGENLAIVDRIELDRLVRKSVAKGLDKIGMTQNMGKSVEDALERANINALVAKSVEEAMRTTAENLALVVAEAVGPISFDVEQLKREVAILRGERIATAQSSGEYESPDANYNVQNTTGNQDEYPLIDLGTDDEDIGTIYGLSEAEGFAEDRSYAVLPSPVRKGRTGIPERFAERLQSLWFHACLNTPSPSECLSVRDREGHEEPPTRTSGNALGGAELCNELQNMPRFTEDEGSDDEWEYDLSNVSIHQHEAKQVRIQQLDAKQLRLIRSTNETSDTSSISPSDSISNVLARRLPPTIQAIDSMSIAGPSRVREKQMEQDKLVASEKSSTDESVPLPAPSIPNRIASPPRPVKETGPILEEPLIQFHLTGLRETKAIGTFDKNSNCDSLSPSDSASNELIAIRLLAGEAPGIPRPARPTRILGDYIPPEVAVAHASKTFTLSKPKARSKSDSAPDPWLPLHEEADGTPSLFRGGHKAPSCAFRESPHPFEAAIATWVLTPDISSLGLSSSITSSICAPRFLALKPCIIHNDTTPTRSTYTRPAMGFADNVDVRPKRTGSPCRPISQMSSVCSMAFSNLDGYSGIDPEDEIRFFQQRDTPSAERGAEDMLASFST</sequence>
<feature type="region of interest" description="Disordered" evidence="2">
    <location>
        <begin position="1251"/>
        <end position="1274"/>
    </location>
</feature>